<dbReference type="PANTHER" id="PTHR46072">
    <property type="entry name" value="AMIDASE-RELATED-RELATED"/>
    <property type="match status" value="1"/>
</dbReference>
<protein>
    <recommendedName>
        <fullName evidence="3">amidase</fullName>
        <ecNumber evidence="3">3.5.1.4</ecNumber>
    </recommendedName>
</protein>
<dbReference type="InterPro" id="IPR036928">
    <property type="entry name" value="AS_sf"/>
</dbReference>
<dbReference type="STRING" id="945553.A0A0D2MCU1"/>
<proteinExistence type="inferred from homology"/>
<evidence type="ECO:0000313" key="7">
    <source>
        <dbReference type="EMBL" id="KJA21303.1"/>
    </source>
</evidence>
<dbReference type="InterPro" id="IPR020556">
    <property type="entry name" value="Amidase_CS"/>
</dbReference>
<keyword evidence="8" id="KW-1185">Reference proteome</keyword>
<dbReference type="EC" id="3.5.1.4" evidence="3"/>
<gene>
    <name evidence="7" type="ORF">HYPSUDRAFT_165783</name>
</gene>
<dbReference type="PROSITE" id="PS00571">
    <property type="entry name" value="AMIDASES"/>
    <property type="match status" value="1"/>
</dbReference>
<feature type="active site" description="Charge relay system" evidence="5">
    <location>
        <position position="132"/>
    </location>
</feature>
<dbReference type="Pfam" id="PF01425">
    <property type="entry name" value="Amidase"/>
    <property type="match status" value="1"/>
</dbReference>
<dbReference type="Gene3D" id="3.90.1300.10">
    <property type="entry name" value="Amidase signature (AS) domain"/>
    <property type="match status" value="1"/>
</dbReference>
<feature type="active site" description="Acyl-ester intermediate" evidence="5">
    <location>
        <position position="231"/>
    </location>
</feature>
<dbReference type="SUPFAM" id="SSF75304">
    <property type="entry name" value="Amidase signature (AS) enzymes"/>
    <property type="match status" value="1"/>
</dbReference>
<name>A0A0D2MCU1_HYPSF</name>
<dbReference type="InterPro" id="IPR023631">
    <property type="entry name" value="Amidase_dom"/>
</dbReference>
<sequence>MATIHWQEIVAQKRKEQAASIPKDWILPNLPSKDTLNVIDFPEKCGLLTAKEIEITNTEVDVILKKLANGIWSSVEVTTAFSKRAIIAHQLVNCLTEIFIDRALARAAELDKHLKTTGKVVGPLHGLPISLKDQVNIKGIDSTMGYVTWASKPAAENAVLANILEACGAVLYVKTNVPQTLMWGETFNHIFGRTTNPYNRSLTPGGSSGGEGALIALKGSPIGVGSDLGGSVRIPAAFNGLYGLRGSYGRVPYAGCVNSLEGQDSIPSVLGPLTNSIGAIKAFLKSVLSQKPWLHDPLVVRKPWNEDEYKLADHGNGTQLCFAIMWDDGHTVPHPPVRRGLEATKQALLAAGHRVIDWTPLAHAEAFQVAGTIFGAGAREDFRVTTAPSGEPIITTMDLSVDTPGVSPLPPDAEPFFSPPPDGLSAYELWQAQRRKRDYRQAYLDHWNATVEVTGTGRPVDAIISPCAAFTARPHGSSKNPGYTVVWNVLDYASLVIPTGLSVDPVLDVPKPAHDFLTGPDKVNYEIYAPADFKYAPIAIQVTGRTLEEEAVIAMGEIVDAALKNNLKTCN</sequence>
<evidence type="ECO:0000256" key="4">
    <source>
        <dbReference type="ARBA" id="ARBA00022801"/>
    </source>
</evidence>
<comment type="catalytic activity">
    <reaction evidence="1">
        <text>a monocarboxylic acid amide + H2O = a monocarboxylate + NH4(+)</text>
        <dbReference type="Rhea" id="RHEA:12020"/>
        <dbReference type="ChEBI" id="CHEBI:15377"/>
        <dbReference type="ChEBI" id="CHEBI:28938"/>
        <dbReference type="ChEBI" id="CHEBI:35757"/>
        <dbReference type="ChEBI" id="CHEBI:83628"/>
        <dbReference type="EC" id="3.5.1.4"/>
    </reaction>
</comment>
<dbReference type="EMBL" id="KN817559">
    <property type="protein sequence ID" value="KJA21303.1"/>
    <property type="molecule type" value="Genomic_DNA"/>
</dbReference>
<comment type="similarity">
    <text evidence="2">Belongs to the amidase family.</text>
</comment>
<dbReference type="Proteomes" id="UP000054270">
    <property type="component" value="Unassembled WGS sequence"/>
</dbReference>
<reference evidence="8" key="1">
    <citation type="submission" date="2014-04" db="EMBL/GenBank/DDBJ databases">
        <title>Evolutionary Origins and Diversification of the Mycorrhizal Mutualists.</title>
        <authorList>
            <consortium name="DOE Joint Genome Institute"/>
            <consortium name="Mycorrhizal Genomics Consortium"/>
            <person name="Kohler A."/>
            <person name="Kuo A."/>
            <person name="Nagy L.G."/>
            <person name="Floudas D."/>
            <person name="Copeland A."/>
            <person name="Barry K.W."/>
            <person name="Cichocki N."/>
            <person name="Veneault-Fourrey C."/>
            <person name="LaButti K."/>
            <person name="Lindquist E.A."/>
            <person name="Lipzen A."/>
            <person name="Lundell T."/>
            <person name="Morin E."/>
            <person name="Murat C."/>
            <person name="Riley R."/>
            <person name="Ohm R."/>
            <person name="Sun H."/>
            <person name="Tunlid A."/>
            <person name="Henrissat B."/>
            <person name="Grigoriev I.V."/>
            <person name="Hibbett D.S."/>
            <person name="Martin F."/>
        </authorList>
    </citation>
    <scope>NUCLEOTIDE SEQUENCE [LARGE SCALE GENOMIC DNA]</scope>
    <source>
        <strain evidence="8">FD-334 SS-4</strain>
    </source>
</reference>
<feature type="active site" description="Charge relay system" evidence="5">
    <location>
        <position position="207"/>
    </location>
</feature>
<dbReference type="OMA" id="WIISPVP"/>
<evidence type="ECO:0000256" key="3">
    <source>
        <dbReference type="ARBA" id="ARBA00012922"/>
    </source>
</evidence>
<accession>A0A0D2MCU1</accession>
<dbReference type="OrthoDB" id="6428749at2759"/>
<dbReference type="PANTHER" id="PTHR46072:SF2">
    <property type="entry name" value="AMIDASE (EUROFUNG)"/>
    <property type="match status" value="1"/>
</dbReference>
<evidence type="ECO:0000259" key="6">
    <source>
        <dbReference type="Pfam" id="PF01425"/>
    </source>
</evidence>
<evidence type="ECO:0000256" key="1">
    <source>
        <dbReference type="ARBA" id="ARBA00001311"/>
    </source>
</evidence>
<keyword evidence="4" id="KW-0378">Hydrolase</keyword>
<evidence type="ECO:0000256" key="2">
    <source>
        <dbReference type="ARBA" id="ARBA00009199"/>
    </source>
</evidence>
<evidence type="ECO:0000313" key="8">
    <source>
        <dbReference type="Proteomes" id="UP000054270"/>
    </source>
</evidence>
<organism evidence="7 8">
    <name type="scientific">Hypholoma sublateritium (strain FD-334 SS-4)</name>
    <dbReference type="NCBI Taxonomy" id="945553"/>
    <lineage>
        <taxon>Eukaryota</taxon>
        <taxon>Fungi</taxon>
        <taxon>Dikarya</taxon>
        <taxon>Basidiomycota</taxon>
        <taxon>Agaricomycotina</taxon>
        <taxon>Agaricomycetes</taxon>
        <taxon>Agaricomycetidae</taxon>
        <taxon>Agaricales</taxon>
        <taxon>Agaricineae</taxon>
        <taxon>Strophariaceae</taxon>
        <taxon>Hypholoma</taxon>
    </lineage>
</organism>
<feature type="domain" description="Amidase" evidence="6">
    <location>
        <begin position="76"/>
        <end position="552"/>
    </location>
</feature>
<evidence type="ECO:0000256" key="5">
    <source>
        <dbReference type="PIRSR" id="PIRSR001221-1"/>
    </source>
</evidence>
<dbReference type="AlphaFoldDB" id="A0A0D2MCU1"/>
<dbReference type="GO" id="GO:0004040">
    <property type="term" value="F:amidase activity"/>
    <property type="evidence" value="ECO:0007669"/>
    <property type="project" value="UniProtKB-EC"/>
</dbReference>
<dbReference type="PIRSF" id="PIRSF001221">
    <property type="entry name" value="Amidase_fungi"/>
    <property type="match status" value="1"/>
</dbReference>